<proteinExistence type="inferred from homology"/>
<keyword evidence="3" id="KW-0597">Phosphoprotein</keyword>
<evidence type="ECO:0000259" key="12">
    <source>
        <dbReference type="SMART" id="SM00415"/>
    </source>
</evidence>
<keyword evidence="10" id="KW-0175">Coiled coil</keyword>
<dbReference type="GO" id="GO:0006357">
    <property type="term" value="P:regulation of transcription by RNA polymerase II"/>
    <property type="evidence" value="ECO:0007669"/>
    <property type="project" value="TreeGrafter"/>
</dbReference>
<evidence type="ECO:0000256" key="5">
    <source>
        <dbReference type="ARBA" id="ARBA00023016"/>
    </source>
</evidence>
<evidence type="ECO:0000256" key="11">
    <source>
        <dbReference type="SAM" id="MobiDB-lite"/>
    </source>
</evidence>
<feature type="compositionally biased region" description="Basic and acidic residues" evidence="11">
    <location>
        <begin position="296"/>
        <end position="333"/>
    </location>
</feature>
<comment type="subunit">
    <text evidence="2">Homotrimer.</text>
</comment>
<feature type="region of interest" description="Disordered" evidence="11">
    <location>
        <begin position="179"/>
        <end position="202"/>
    </location>
</feature>
<dbReference type="FunFam" id="1.10.10.10:FF:000037">
    <property type="entry name" value="Heat stress transcription factor B-4"/>
    <property type="match status" value="1"/>
</dbReference>
<evidence type="ECO:0000256" key="9">
    <source>
        <dbReference type="RuleBase" id="RU004020"/>
    </source>
</evidence>
<evidence type="ECO:0000256" key="1">
    <source>
        <dbReference type="ARBA" id="ARBA00004123"/>
    </source>
</evidence>
<name>A0AAW2LYY2_9LAMI</name>
<evidence type="ECO:0000256" key="2">
    <source>
        <dbReference type="ARBA" id="ARBA00011233"/>
    </source>
</evidence>
<sequence>MSGEGTTGSGGGSSGCGGESQRSVPTPFLTKTYQLVDDPSIDDFISWNEDGTTFIVWRPAEFARDLLPRYFKHNNFSSFVRQLNTYVRNIRLSMVELTFESYDKFSGNWILQGFRKVVPDRWEFANDCFRRGEKSLLRDIQRRKISAGAVAAATTAIACNEHSVTVAVAPGTGIQISPANSGDEQVLSSNSSPAATPTPPPVLRACTTAKILEENERLRRENWQLRQELNQLRSLCGNIYNLMSSYATNQCEAALPEARALELMPETPSKAEEEEKEEMCPRIFGVSIRGSKRLKRTENGQDDAKRARGTDVKLEPLDGKSSKNEESHGLDKL</sequence>
<keyword evidence="6" id="KW-0238">DNA-binding</keyword>
<feature type="compositionally biased region" description="Gly residues" evidence="11">
    <location>
        <begin position="1"/>
        <end position="18"/>
    </location>
</feature>
<feature type="region of interest" description="Disordered" evidence="11">
    <location>
        <begin position="1"/>
        <end position="21"/>
    </location>
</feature>
<organism evidence="13">
    <name type="scientific">Sesamum calycinum</name>
    <dbReference type="NCBI Taxonomy" id="2727403"/>
    <lineage>
        <taxon>Eukaryota</taxon>
        <taxon>Viridiplantae</taxon>
        <taxon>Streptophyta</taxon>
        <taxon>Embryophyta</taxon>
        <taxon>Tracheophyta</taxon>
        <taxon>Spermatophyta</taxon>
        <taxon>Magnoliopsida</taxon>
        <taxon>eudicotyledons</taxon>
        <taxon>Gunneridae</taxon>
        <taxon>Pentapetalae</taxon>
        <taxon>asterids</taxon>
        <taxon>lamiids</taxon>
        <taxon>Lamiales</taxon>
        <taxon>Pedaliaceae</taxon>
        <taxon>Sesamum</taxon>
    </lineage>
</organism>
<evidence type="ECO:0000256" key="8">
    <source>
        <dbReference type="ARBA" id="ARBA00023242"/>
    </source>
</evidence>
<evidence type="ECO:0000256" key="3">
    <source>
        <dbReference type="ARBA" id="ARBA00022553"/>
    </source>
</evidence>
<dbReference type="SUPFAM" id="SSF46785">
    <property type="entry name" value="Winged helix' DNA-binding domain"/>
    <property type="match status" value="1"/>
</dbReference>
<keyword evidence="5" id="KW-0346">Stress response</keyword>
<keyword evidence="8" id="KW-0539">Nucleus</keyword>
<accession>A0AAW2LYY2</accession>
<dbReference type="Pfam" id="PF00447">
    <property type="entry name" value="HSF_DNA-bind"/>
    <property type="match status" value="1"/>
</dbReference>
<dbReference type="Gene3D" id="1.10.10.10">
    <property type="entry name" value="Winged helix-like DNA-binding domain superfamily/Winged helix DNA-binding domain"/>
    <property type="match status" value="1"/>
</dbReference>
<evidence type="ECO:0000313" key="13">
    <source>
        <dbReference type="EMBL" id="KAL0324329.1"/>
    </source>
</evidence>
<dbReference type="PRINTS" id="PR00056">
    <property type="entry name" value="HSFDOMAIN"/>
</dbReference>
<feature type="domain" description="HSF-type DNA-binding" evidence="12">
    <location>
        <begin position="24"/>
        <end position="143"/>
    </location>
</feature>
<protein>
    <submittedName>
        <fullName evidence="13">Heat stress transcription factor B-2b</fullName>
    </submittedName>
</protein>
<feature type="coiled-coil region" evidence="10">
    <location>
        <begin position="208"/>
        <end position="235"/>
    </location>
</feature>
<reference evidence="13" key="2">
    <citation type="journal article" date="2024" name="Plant">
        <title>Genomic evolution and insights into agronomic trait innovations of Sesamum species.</title>
        <authorList>
            <person name="Miao H."/>
            <person name="Wang L."/>
            <person name="Qu L."/>
            <person name="Liu H."/>
            <person name="Sun Y."/>
            <person name="Le M."/>
            <person name="Wang Q."/>
            <person name="Wei S."/>
            <person name="Zheng Y."/>
            <person name="Lin W."/>
            <person name="Duan Y."/>
            <person name="Cao H."/>
            <person name="Xiong S."/>
            <person name="Wang X."/>
            <person name="Wei L."/>
            <person name="Li C."/>
            <person name="Ma Q."/>
            <person name="Ju M."/>
            <person name="Zhao R."/>
            <person name="Li G."/>
            <person name="Mu C."/>
            <person name="Tian Q."/>
            <person name="Mei H."/>
            <person name="Zhang T."/>
            <person name="Gao T."/>
            <person name="Zhang H."/>
        </authorList>
    </citation>
    <scope>NUCLEOTIDE SEQUENCE</scope>
    <source>
        <strain evidence="13">KEN8</strain>
    </source>
</reference>
<evidence type="ECO:0000256" key="6">
    <source>
        <dbReference type="ARBA" id="ARBA00023125"/>
    </source>
</evidence>
<dbReference type="EMBL" id="JACGWM010000015">
    <property type="protein sequence ID" value="KAL0324329.1"/>
    <property type="molecule type" value="Genomic_DNA"/>
</dbReference>
<comment type="similarity">
    <text evidence="9">Belongs to the HSF family.</text>
</comment>
<dbReference type="PANTHER" id="PTHR10015:SF169">
    <property type="entry name" value="HEAT STRESS TRANSCRIPTION FACTOR B-2B"/>
    <property type="match status" value="1"/>
</dbReference>
<evidence type="ECO:0000256" key="4">
    <source>
        <dbReference type="ARBA" id="ARBA00023015"/>
    </source>
</evidence>
<reference evidence="13" key="1">
    <citation type="submission" date="2020-06" db="EMBL/GenBank/DDBJ databases">
        <authorList>
            <person name="Li T."/>
            <person name="Hu X."/>
            <person name="Zhang T."/>
            <person name="Song X."/>
            <person name="Zhang H."/>
            <person name="Dai N."/>
            <person name="Sheng W."/>
            <person name="Hou X."/>
            <person name="Wei L."/>
        </authorList>
    </citation>
    <scope>NUCLEOTIDE SEQUENCE</scope>
    <source>
        <strain evidence="13">KEN8</strain>
        <tissue evidence="13">Leaf</tissue>
    </source>
</reference>
<dbReference type="SMART" id="SM00415">
    <property type="entry name" value="HSF"/>
    <property type="match status" value="1"/>
</dbReference>
<comment type="subcellular location">
    <subcellularLocation>
        <location evidence="1">Nucleus</location>
    </subcellularLocation>
</comment>
<dbReference type="PANTHER" id="PTHR10015">
    <property type="entry name" value="HEAT SHOCK TRANSCRIPTION FACTOR"/>
    <property type="match status" value="1"/>
</dbReference>
<feature type="compositionally biased region" description="Polar residues" evidence="11">
    <location>
        <begin position="179"/>
        <end position="190"/>
    </location>
</feature>
<dbReference type="InterPro" id="IPR036388">
    <property type="entry name" value="WH-like_DNA-bd_sf"/>
</dbReference>
<keyword evidence="4" id="KW-0805">Transcription regulation</keyword>
<gene>
    <name evidence="13" type="ORF">Scaly_2400000</name>
</gene>
<comment type="caution">
    <text evidence="13">The sequence shown here is derived from an EMBL/GenBank/DDBJ whole genome shotgun (WGS) entry which is preliminary data.</text>
</comment>
<feature type="region of interest" description="Disordered" evidence="11">
    <location>
        <begin position="291"/>
        <end position="333"/>
    </location>
</feature>
<dbReference type="GO" id="GO:0000978">
    <property type="term" value="F:RNA polymerase II cis-regulatory region sequence-specific DNA binding"/>
    <property type="evidence" value="ECO:0007669"/>
    <property type="project" value="TreeGrafter"/>
</dbReference>
<evidence type="ECO:0000256" key="7">
    <source>
        <dbReference type="ARBA" id="ARBA00023163"/>
    </source>
</evidence>
<keyword evidence="7" id="KW-0804">Transcription</keyword>
<dbReference type="InterPro" id="IPR000232">
    <property type="entry name" value="HSF_DNA-bd"/>
</dbReference>
<dbReference type="InterPro" id="IPR036390">
    <property type="entry name" value="WH_DNA-bd_sf"/>
</dbReference>
<evidence type="ECO:0000256" key="10">
    <source>
        <dbReference type="SAM" id="Coils"/>
    </source>
</evidence>
<dbReference type="AlphaFoldDB" id="A0AAW2LYY2"/>
<dbReference type="GO" id="GO:0003700">
    <property type="term" value="F:DNA-binding transcription factor activity"/>
    <property type="evidence" value="ECO:0007669"/>
    <property type="project" value="InterPro"/>
</dbReference>
<dbReference type="GO" id="GO:0005634">
    <property type="term" value="C:nucleus"/>
    <property type="evidence" value="ECO:0007669"/>
    <property type="project" value="UniProtKB-SubCell"/>
</dbReference>